<evidence type="ECO:0000313" key="11">
    <source>
        <dbReference type="EMBL" id="TGG39535.1"/>
    </source>
</evidence>
<dbReference type="GO" id="GO:0005886">
    <property type="term" value="C:plasma membrane"/>
    <property type="evidence" value="ECO:0007669"/>
    <property type="project" value="UniProtKB-SubCell"/>
</dbReference>
<evidence type="ECO:0000256" key="3">
    <source>
        <dbReference type="ARBA" id="ARBA00022106"/>
    </source>
</evidence>
<dbReference type="GO" id="GO:0042910">
    <property type="term" value="F:xenobiotic transmembrane transporter activity"/>
    <property type="evidence" value="ECO:0007669"/>
    <property type="project" value="InterPro"/>
</dbReference>
<keyword evidence="6 10" id="KW-0812">Transmembrane</keyword>
<protein>
    <recommendedName>
        <fullName evidence="3">Multidrug export protein MepA</fullName>
    </recommendedName>
</protein>
<keyword evidence="12" id="KW-1185">Reference proteome</keyword>
<organism evidence="11 12">
    <name type="scientific">Duncaniella freteri</name>
    <dbReference type="NCBI Taxonomy" id="2530391"/>
    <lineage>
        <taxon>Bacteria</taxon>
        <taxon>Pseudomonadati</taxon>
        <taxon>Bacteroidota</taxon>
        <taxon>Bacteroidia</taxon>
        <taxon>Bacteroidales</taxon>
        <taxon>Muribaculaceae</taxon>
        <taxon>Duncaniella</taxon>
    </lineage>
</organism>
<evidence type="ECO:0000256" key="6">
    <source>
        <dbReference type="ARBA" id="ARBA00022692"/>
    </source>
</evidence>
<comment type="subcellular location">
    <subcellularLocation>
        <location evidence="1">Cell membrane</location>
        <topology evidence="1">Multi-pass membrane protein</topology>
    </subcellularLocation>
</comment>
<keyword evidence="7 10" id="KW-1133">Transmembrane helix</keyword>
<feature type="transmembrane region" description="Helical" evidence="10">
    <location>
        <begin position="278"/>
        <end position="302"/>
    </location>
</feature>
<dbReference type="GO" id="GO:0015297">
    <property type="term" value="F:antiporter activity"/>
    <property type="evidence" value="ECO:0007669"/>
    <property type="project" value="InterPro"/>
</dbReference>
<feature type="transmembrane region" description="Helical" evidence="10">
    <location>
        <begin position="98"/>
        <end position="121"/>
    </location>
</feature>
<feature type="transmembrane region" description="Helical" evidence="10">
    <location>
        <begin position="201"/>
        <end position="220"/>
    </location>
</feature>
<feature type="transmembrane region" description="Helical" evidence="10">
    <location>
        <begin position="21"/>
        <end position="41"/>
    </location>
</feature>
<feature type="transmembrane region" description="Helical" evidence="10">
    <location>
        <begin position="393"/>
        <end position="416"/>
    </location>
</feature>
<evidence type="ECO:0000313" key="12">
    <source>
        <dbReference type="Proteomes" id="UP000297635"/>
    </source>
</evidence>
<evidence type="ECO:0000256" key="1">
    <source>
        <dbReference type="ARBA" id="ARBA00004651"/>
    </source>
</evidence>
<dbReference type="InterPro" id="IPR045070">
    <property type="entry name" value="MATE_MepA-like"/>
</dbReference>
<evidence type="ECO:0000256" key="10">
    <source>
        <dbReference type="SAM" id="Phobius"/>
    </source>
</evidence>
<keyword evidence="8 10" id="KW-0472">Membrane</keyword>
<keyword evidence="4" id="KW-0813">Transport</keyword>
<dbReference type="Pfam" id="PF01554">
    <property type="entry name" value="MatE"/>
    <property type="match status" value="2"/>
</dbReference>
<feature type="transmembrane region" description="Helical" evidence="10">
    <location>
        <begin position="366"/>
        <end position="386"/>
    </location>
</feature>
<feature type="transmembrane region" description="Helical" evidence="10">
    <location>
        <begin position="53"/>
        <end position="77"/>
    </location>
</feature>
<comment type="caution">
    <text evidence="11">The sequence shown here is derived from an EMBL/GenBank/DDBJ whole genome shotgun (WGS) entry which is preliminary data.</text>
</comment>
<evidence type="ECO:0000256" key="2">
    <source>
        <dbReference type="ARBA" id="ARBA00008417"/>
    </source>
</evidence>
<dbReference type="RefSeq" id="WP_135470163.1">
    <property type="nucleotide sequence ID" value="NZ_CASCNC010000051.1"/>
</dbReference>
<dbReference type="GO" id="GO:0046677">
    <property type="term" value="P:response to antibiotic"/>
    <property type="evidence" value="ECO:0007669"/>
    <property type="project" value="UniProtKB-KW"/>
</dbReference>
<evidence type="ECO:0000256" key="4">
    <source>
        <dbReference type="ARBA" id="ARBA00022448"/>
    </source>
</evidence>
<evidence type="ECO:0000256" key="5">
    <source>
        <dbReference type="ARBA" id="ARBA00022475"/>
    </source>
</evidence>
<feature type="transmembrane region" description="Helical" evidence="10">
    <location>
        <begin position="141"/>
        <end position="161"/>
    </location>
</feature>
<feature type="transmembrane region" description="Helical" evidence="10">
    <location>
        <begin position="323"/>
        <end position="346"/>
    </location>
</feature>
<dbReference type="AlphaFoldDB" id="A0A4Z0V6Z5"/>
<comment type="similarity">
    <text evidence="2">Belongs to the multi antimicrobial extrusion (MATE) (TC 2.A.66.1) family. MepA subfamily.</text>
</comment>
<proteinExistence type="inferred from homology"/>
<feature type="transmembrane region" description="Helical" evidence="10">
    <location>
        <begin position="422"/>
        <end position="444"/>
    </location>
</feature>
<dbReference type="InterPro" id="IPR051327">
    <property type="entry name" value="MATE_MepA_subfamily"/>
</dbReference>
<dbReference type="Proteomes" id="UP000297635">
    <property type="component" value="Unassembled WGS sequence"/>
</dbReference>
<dbReference type="PANTHER" id="PTHR43823">
    <property type="entry name" value="SPORULATION PROTEIN YKVU"/>
    <property type="match status" value="1"/>
</dbReference>
<dbReference type="CDD" id="cd13143">
    <property type="entry name" value="MATE_MepA_like"/>
    <property type="match status" value="1"/>
</dbReference>
<feature type="transmembrane region" description="Helical" evidence="10">
    <location>
        <begin position="173"/>
        <end position="195"/>
    </location>
</feature>
<evidence type="ECO:0000256" key="7">
    <source>
        <dbReference type="ARBA" id="ARBA00022989"/>
    </source>
</evidence>
<sequence length="466" mass="50241">MNRTDTEKLEELSHESVGRLLWRYSLPAVVGMLVMSLYNVIDRIFIGQGVGPEAIAGLAITFPVMNLSAALGVLIGAGGSARISILLGAKDYAGARRALGNALVTLSVIVLAYLIIFGIFIDDILMAFGASEVTLPYARDFMLYILPGMFMTNFAFTFNNFMRVSGYPVKAMVTMFIGAGVNVILAPIFIFWLGWGIKGAAIATDISMTVSALFVMSHFFNRSSVLHFEHDSCMYRPSWRVIASIISIGAAPSLVNAAACFINVIINKSLYTYGGDIAVGAAGIFTSYTSLMTMVIVGMCQGMQPIIGYNYGAGMLGRLKRTYWLAVGAATVIVAIGQIGGLGFPWHIARAFTSDSELIDQTVRCLHISLLAFTVVGFQVISTTLFQSLGKATASIFLSLARQVIFLIPLLLFLPGRFGLDGIWMSFPISDMLATAVTIVMVAVQISRLGKATSQPRNLCPESLES</sequence>
<dbReference type="NCBIfam" id="TIGR00797">
    <property type="entry name" value="matE"/>
    <property type="match status" value="1"/>
</dbReference>
<dbReference type="PIRSF" id="PIRSF006603">
    <property type="entry name" value="DinF"/>
    <property type="match status" value="1"/>
</dbReference>
<keyword evidence="9" id="KW-0046">Antibiotic resistance</keyword>
<dbReference type="InterPro" id="IPR002528">
    <property type="entry name" value="MATE_fam"/>
</dbReference>
<feature type="transmembrane region" description="Helical" evidence="10">
    <location>
        <begin position="241"/>
        <end position="266"/>
    </location>
</feature>
<dbReference type="InterPro" id="IPR048279">
    <property type="entry name" value="MdtK-like"/>
</dbReference>
<keyword evidence="5" id="KW-1003">Cell membrane</keyword>
<evidence type="ECO:0000256" key="8">
    <source>
        <dbReference type="ARBA" id="ARBA00023136"/>
    </source>
</evidence>
<dbReference type="PANTHER" id="PTHR43823:SF3">
    <property type="entry name" value="MULTIDRUG EXPORT PROTEIN MEPA"/>
    <property type="match status" value="1"/>
</dbReference>
<reference evidence="11 12" key="1">
    <citation type="submission" date="2019-02" db="EMBL/GenBank/DDBJ databases">
        <title>Isolation and identification of novel species under the genus Muribaculum.</title>
        <authorList>
            <person name="Miyake S."/>
            <person name="Ding Y."/>
            <person name="Low A."/>
            <person name="Soh M."/>
            <person name="Seedorf H."/>
        </authorList>
    </citation>
    <scope>NUCLEOTIDE SEQUENCE [LARGE SCALE GENOMIC DNA]</scope>
    <source>
        <strain evidence="11 12">TLL-A3</strain>
    </source>
</reference>
<dbReference type="EMBL" id="SJSA01000001">
    <property type="protein sequence ID" value="TGG39535.1"/>
    <property type="molecule type" value="Genomic_DNA"/>
</dbReference>
<dbReference type="GeneID" id="82148547"/>
<gene>
    <name evidence="11" type="ORF">EZ315_02005</name>
</gene>
<evidence type="ECO:0000256" key="9">
    <source>
        <dbReference type="ARBA" id="ARBA00023251"/>
    </source>
</evidence>
<name>A0A4Z0V6Z5_9BACT</name>
<accession>A0A4Z0V6Z5</accession>